<gene>
    <name evidence="1" type="ORF">DNFV4_02043</name>
</gene>
<organism evidence="1 2">
    <name type="scientific">Nitrospira tepida</name>
    <dbReference type="NCBI Taxonomy" id="2973512"/>
    <lineage>
        <taxon>Bacteria</taxon>
        <taxon>Pseudomonadati</taxon>
        <taxon>Nitrospirota</taxon>
        <taxon>Nitrospiria</taxon>
        <taxon>Nitrospirales</taxon>
        <taxon>Nitrospiraceae</taxon>
        <taxon>Nitrospira</taxon>
    </lineage>
</organism>
<accession>A0AA86TBT0</accession>
<proteinExistence type="predicted"/>
<evidence type="ECO:0000313" key="2">
    <source>
        <dbReference type="Proteomes" id="UP001179121"/>
    </source>
</evidence>
<keyword evidence="2" id="KW-1185">Reference proteome</keyword>
<dbReference type="KEGG" id="nti:DNFV4_02043"/>
<dbReference type="AlphaFoldDB" id="A0AA86TBT0"/>
<name>A0AA86TBT0_9BACT</name>
<evidence type="ECO:0000313" key="1">
    <source>
        <dbReference type="EMBL" id="CAI4031624.1"/>
    </source>
</evidence>
<dbReference type="EMBL" id="OX365700">
    <property type="protein sequence ID" value="CAI4031624.1"/>
    <property type="molecule type" value="Genomic_DNA"/>
</dbReference>
<dbReference type="Proteomes" id="UP001179121">
    <property type="component" value="Chromosome"/>
</dbReference>
<reference evidence="1" key="1">
    <citation type="submission" date="2022-10" db="EMBL/GenBank/DDBJ databases">
        <authorList>
            <person name="Koch H."/>
        </authorList>
    </citation>
    <scope>NUCLEOTIDE SEQUENCE</scope>
    <source>
        <strain evidence="1">DNF</strain>
    </source>
</reference>
<sequence>MASGPMEKGWQTARKVGVLEERGFWRLSSDEFGWSRTDDWMSPHE</sequence>
<protein>
    <submittedName>
        <fullName evidence="1">Uncharacterized protein</fullName>
    </submittedName>
</protein>